<keyword evidence="4" id="KW-1185">Reference proteome</keyword>
<dbReference type="InterPro" id="IPR000086">
    <property type="entry name" value="NUDIX_hydrolase_dom"/>
</dbReference>
<dbReference type="Pfam" id="PF00293">
    <property type="entry name" value="NUDIX"/>
    <property type="match status" value="1"/>
</dbReference>
<dbReference type="EMBL" id="BQKY01000003">
    <property type="protein sequence ID" value="GJN88554.1"/>
    <property type="molecule type" value="Genomic_DNA"/>
</dbReference>
<dbReference type="InterPro" id="IPR015797">
    <property type="entry name" value="NUDIX_hydrolase-like_dom_sf"/>
</dbReference>
<feature type="domain" description="Nudix hydrolase" evidence="2">
    <location>
        <begin position="24"/>
        <end position="138"/>
    </location>
</feature>
<accession>A0AAV5GDI4</accession>
<dbReference type="SUPFAM" id="SSF55811">
    <property type="entry name" value="Nudix"/>
    <property type="match status" value="1"/>
</dbReference>
<dbReference type="CDD" id="cd04678">
    <property type="entry name" value="NUDIX_MTH2_Nudt15"/>
    <property type="match status" value="1"/>
</dbReference>
<dbReference type="Gene3D" id="3.90.79.10">
    <property type="entry name" value="Nucleoside Triphosphate Pyrophosphohydrolase"/>
    <property type="match status" value="1"/>
</dbReference>
<evidence type="ECO:0000259" key="2">
    <source>
        <dbReference type="PROSITE" id="PS51462"/>
    </source>
</evidence>
<dbReference type="PANTHER" id="PTHR16099">
    <property type="entry name" value="8-OXO-DGTP DIPHOSPHATES NUDT15"/>
    <property type="match status" value="1"/>
</dbReference>
<dbReference type="GO" id="GO:0006203">
    <property type="term" value="P:dGTP catabolic process"/>
    <property type="evidence" value="ECO:0007669"/>
    <property type="project" value="TreeGrafter"/>
</dbReference>
<sequence length="138" mass="14799">MGAHKLGGQLLGALFDEATVPVRLHFTLCSGVIMTGIVQVGVGCFLFNSRFQLVTGVRKGSLGADFGESPEACAVREVLEETGIRIDENDVRFLTAVNTVFPAENKHYITLFVGCQVPDDSRPEVSHAASSSSARNED</sequence>
<dbReference type="Proteomes" id="UP001342314">
    <property type="component" value="Unassembled WGS sequence"/>
</dbReference>
<keyword evidence="1" id="KW-0812">Transmembrane</keyword>
<organism evidence="3 4">
    <name type="scientific">Rhodotorula paludigena</name>
    <dbReference type="NCBI Taxonomy" id="86838"/>
    <lineage>
        <taxon>Eukaryota</taxon>
        <taxon>Fungi</taxon>
        <taxon>Dikarya</taxon>
        <taxon>Basidiomycota</taxon>
        <taxon>Pucciniomycotina</taxon>
        <taxon>Microbotryomycetes</taxon>
        <taxon>Sporidiobolales</taxon>
        <taxon>Sporidiobolaceae</taxon>
        <taxon>Rhodotorula</taxon>
    </lineage>
</organism>
<gene>
    <name evidence="3" type="ORF">Rhopal_001520-T1</name>
</gene>
<dbReference type="GO" id="GO:0005829">
    <property type="term" value="C:cytosol"/>
    <property type="evidence" value="ECO:0007669"/>
    <property type="project" value="TreeGrafter"/>
</dbReference>
<dbReference type="GO" id="GO:0035539">
    <property type="term" value="F:8-oxo-7,8-dihydrodeoxyguanosine triphosphate pyrophosphatase activity"/>
    <property type="evidence" value="ECO:0007669"/>
    <property type="project" value="TreeGrafter"/>
</dbReference>
<evidence type="ECO:0000313" key="4">
    <source>
        <dbReference type="Proteomes" id="UP001342314"/>
    </source>
</evidence>
<keyword evidence="1" id="KW-1133">Transmembrane helix</keyword>
<name>A0AAV5GDI4_9BASI</name>
<dbReference type="PANTHER" id="PTHR16099:SF5">
    <property type="entry name" value="NUCLEOTIDE TRIPHOSPHATE DIPHOSPHATASE NUDT15"/>
    <property type="match status" value="1"/>
</dbReference>
<feature type="transmembrane region" description="Helical" evidence="1">
    <location>
        <begin position="24"/>
        <end position="48"/>
    </location>
</feature>
<reference evidence="3 4" key="1">
    <citation type="submission" date="2021-12" db="EMBL/GenBank/DDBJ databases">
        <title>High titer production of polyol ester of fatty acids by Rhodotorula paludigena BS15 towards product separation-free biomass refinery.</title>
        <authorList>
            <person name="Mano J."/>
            <person name="Ono H."/>
            <person name="Tanaka T."/>
            <person name="Naito K."/>
            <person name="Sushida H."/>
            <person name="Ike M."/>
            <person name="Tokuyasu K."/>
            <person name="Kitaoka M."/>
        </authorList>
    </citation>
    <scope>NUCLEOTIDE SEQUENCE [LARGE SCALE GENOMIC DNA]</scope>
    <source>
        <strain evidence="3 4">BS15</strain>
    </source>
</reference>
<dbReference type="PROSITE" id="PS51462">
    <property type="entry name" value="NUDIX"/>
    <property type="match status" value="1"/>
</dbReference>
<evidence type="ECO:0000256" key="1">
    <source>
        <dbReference type="SAM" id="Phobius"/>
    </source>
</evidence>
<protein>
    <recommendedName>
        <fullName evidence="2">Nudix hydrolase domain-containing protein</fullName>
    </recommendedName>
</protein>
<comment type="caution">
    <text evidence="3">The sequence shown here is derived from an EMBL/GenBank/DDBJ whole genome shotgun (WGS) entry which is preliminary data.</text>
</comment>
<evidence type="ECO:0000313" key="3">
    <source>
        <dbReference type="EMBL" id="GJN88554.1"/>
    </source>
</evidence>
<proteinExistence type="predicted"/>
<keyword evidence="1" id="KW-0472">Membrane</keyword>
<dbReference type="AlphaFoldDB" id="A0AAV5GDI4"/>